<evidence type="ECO:0000313" key="2">
    <source>
        <dbReference type="Proteomes" id="UP000315388"/>
    </source>
</evidence>
<organism evidence="1 2">
    <name type="scientific">Brucella gallinifaecis</name>
    <dbReference type="NCBI Taxonomy" id="215590"/>
    <lineage>
        <taxon>Bacteria</taxon>
        <taxon>Pseudomonadati</taxon>
        <taxon>Pseudomonadota</taxon>
        <taxon>Alphaproteobacteria</taxon>
        <taxon>Hyphomicrobiales</taxon>
        <taxon>Brucellaceae</taxon>
        <taxon>Brucella/Ochrobactrum group</taxon>
        <taxon>Brucella</taxon>
    </lineage>
</organism>
<dbReference type="EMBL" id="VEWJ01000006">
    <property type="protein sequence ID" value="TPF75284.1"/>
    <property type="molecule type" value="Genomic_DNA"/>
</dbReference>
<dbReference type="AlphaFoldDB" id="A0A502BME0"/>
<proteinExistence type="predicted"/>
<reference evidence="1 2" key="1">
    <citation type="journal article" date="2003" name="Int. J. Syst. Evol. Microbiol.">
        <title>Towards a standardized format for the description of a novel species (of an established genus): Ochrobactrum gallinifaecis sp. nov.</title>
        <authorList>
            <person name="Kampfer P."/>
            <person name="Buczolits S."/>
            <person name="Albrecht A."/>
            <person name="Busse H.J."/>
            <person name="Stackebrandt E."/>
        </authorList>
    </citation>
    <scope>NUCLEOTIDE SEQUENCE [LARGE SCALE GENOMIC DNA]</scope>
    <source>
        <strain evidence="1 2">ISO 196</strain>
    </source>
</reference>
<gene>
    <name evidence="1" type="ORF">FHY56_11195</name>
</gene>
<evidence type="ECO:0000313" key="1">
    <source>
        <dbReference type="EMBL" id="TPF75284.1"/>
    </source>
</evidence>
<name>A0A502BME0_9HYPH</name>
<comment type="caution">
    <text evidence="1">The sequence shown here is derived from an EMBL/GenBank/DDBJ whole genome shotgun (WGS) entry which is preliminary data.</text>
</comment>
<sequence>FEKTIASSEAWIYIANIRFLTRRIARA</sequence>
<feature type="non-terminal residue" evidence="1">
    <location>
        <position position="1"/>
    </location>
</feature>
<keyword evidence="2" id="KW-1185">Reference proteome</keyword>
<dbReference type="Proteomes" id="UP000315388">
    <property type="component" value="Unassembled WGS sequence"/>
</dbReference>
<protein>
    <submittedName>
        <fullName evidence="1">IS5/IS1182 family transposase</fullName>
    </submittedName>
</protein>
<accession>A0A502BME0</accession>